<feature type="domain" description="RING-type" evidence="6">
    <location>
        <begin position="93"/>
        <end position="128"/>
    </location>
</feature>
<dbReference type="InterPro" id="IPR001841">
    <property type="entry name" value="Znf_RING"/>
</dbReference>
<evidence type="ECO:0000259" key="6">
    <source>
        <dbReference type="PROSITE" id="PS50089"/>
    </source>
</evidence>
<gene>
    <name evidence="7" type="ORF">GUITHDRAFT_73992</name>
</gene>
<dbReference type="OMA" id="CCEVIEP"/>
<keyword evidence="1" id="KW-0479">Metal-binding</keyword>
<dbReference type="PANTHER" id="PTHR22696">
    <property type="entry name" value="E3 UBIQUITIN-PROTEIN LIGASE RNF26"/>
    <property type="match status" value="1"/>
</dbReference>
<proteinExistence type="predicted"/>
<dbReference type="GO" id="GO:0061630">
    <property type="term" value="F:ubiquitin protein ligase activity"/>
    <property type="evidence" value="ECO:0007669"/>
    <property type="project" value="TreeGrafter"/>
</dbReference>
<feature type="compositionally biased region" description="Basic and acidic residues" evidence="5">
    <location>
        <begin position="65"/>
        <end position="74"/>
    </location>
</feature>
<name>L1J2K7_GUITC</name>
<dbReference type="PaxDb" id="55529-EKX42359"/>
<dbReference type="GO" id="GO:0016567">
    <property type="term" value="P:protein ubiquitination"/>
    <property type="evidence" value="ECO:0007669"/>
    <property type="project" value="TreeGrafter"/>
</dbReference>
<dbReference type="STRING" id="905079.L1J2K7"/>
<dbReference type="KEGG" id="gtt:GUITHDRAFT_73992"/>
<dbReference type="GeneID" id="17299044"/>
<keyword evidence="2 4" id="KW-0863">Zinc-finger</keyword>
<feature type="compositionally biased region" description="Polar residues" evidence="5">
    <location>
        <begin position="76"/>
        <end position="88"/>
    </location>
</feature>
<accession>L1J2K7</accession>
<evidence type="ECO:0000256" key="5">
    <source>
        <dbReference type="SAM" id="MobiDB-lite"/>
    </source>
</evidence>
<dbReference type="HOGENOM" id="CLU_1848907_0_0_1"/>
<evidence type="ECO:0000256" key="2">
    <source>
        <dbReference type="ARBA" id="ARBA00022771"/>
    </source>
</evidence>
<dbReference type="InterPro" id="IPR013083">
    <property type="entry name" value="Znf_RING/FYVE/PHD"/>
</dbReference>
<organism evidence="7">
    <name type="scientific">Guillardia theta (strain CCMP2712)</name>
    <name type="common">Cryptophyte</name>
    <dbReference type="NCBI Taxonomy" id="905079"/>
    <lineage>
        <taxon>Eukaryota</taxon>
        <taxon>Cryptophyceae</taxon>
        <taxon>Pyrenomonadales</taxon>
        <taxon>Geminigeraceae</taxon>
        <taxon>Guillardia</taxon>
    </lineage>
</organism>
<evidence type="ECO:0000256" key="4">
    <source>
        <dbReference type="PROSITE-ProRule" id="PRU00175"/>
    </source>
</evidence>
<dbReference type="GO" id="GO:0006511">
    <property type="term" value="P:ubiquitin-dependent protein catabolic process"/>
    <property type="evidence" value="ECO:0007669"/>
    <property type="project" value="TreeGrafter"/>
</dbReference>
<keyword evidence="9" id="KW-1185">Reference proteome</keyword>
<dbReference type="Proteomes" id="UP000011087">
    <property type="component" value="Unassembled WGS sequence"/>
</dbReference>
<evidence type="ECO:0000256" key="1">
    <source>
        <dbReference type="ARBA" id="ARBA00022723"/>
    </source>
</evidence>
<keyword evidence="3" id="KW-0862">Zinc</keyword>
<dbReference type="EnsemblProtists" id="EKX42359">
    <property type="protein sequence ID" value="EKX42359"/>
    <property type="gene ID" value="GUITHDRAFT_73992"/>
</dbReference>
<dbReference type="Pfam" id="PF13920">
    <property type="entry name" value="zf-C3HC4_3"/>
    <property type="match status" value="1"/>
</dbReference>
<dbReference type="RefSeq" id="XP_005829339.1">
    <property type="nucleotide sequence ID" value="XM_005829282.1"/>
</dbReference>
<evidence type="ECO:0000313" key="9">
    <source>
        <dbReference type="Proteomes" id="UP000011087"/>
    </source>
</evidence>
<dbReference type="AlphaFoldDB" id="L1J2K7"/>
<evidence type="ECO:0000256" key="3">
    <source>
        <dbReference type="ARBA" id="ARBA00022833"/>
    </source>
</evidence>
<dbReference type="OrthoDB" id="774873at2759"/>
<protein>
    <recommendedName>
        <fullName evidence="6">RING-type domain-containing protein</fullName>
    </recommendedName>
</protein>
<reference evidence="8" key="3">
    <citation type="submission" date="2016-03" db="UniProtKB">
        <authorList>
            <consortium name="EnsemblProtists"/>
        </authorList>
    </citation>
    <scope>IDENTIFICATION</scope>
</reference>
<evidence type="ECO:0000313" key="7">
    <source>
        <dbReference type="EMBL" id="EKX42359.1"/>
    </source>
</evidence>
<dbReference type="PROSITE" id="PS50089">
    <property type="entry name" value="ZF_RING_2"/>
    <property type="match status" value="1"/>
</dbReference>
<reference evidence="9" key="2">
    <citation type="submission" date="2012-11" db="EMBL/GenBank/DDBJ databases">
        <authorList>
            <person name="Kuo A."/>
            <person name="Curtis B.A."/>
            <person name="Tanifuji G."/>
            <person name="Burki F."/>
            <person name="Gruber A."/>
            <person name="Irimia M."/>
            <person name="Maruyama S."/>
            <person name="Arias M.C."/>
            <person name="Ball S.G."/>
            <person name="Gile G.H."/>
            <person name="Hirakawa Y."/>
            <person name="Hopkins J.F."/>
            <person name="Rensing S.A."/>
            <person name="Schmutz J."/>
            <person name="Symeonidi A."/>
            <person name="Elias M."/>
            <person name="Eveleigh R.J."/>
            <person name="Herman E.K."/>
            <person name="Klute M.J."/>
            <person name="Nakayama T."/>
            <person name="Obornik M."/>
            <person name="Reyes-Prieto A."/>
            <person name="Armbrust E.V."/>
            <person name="Aves S.J."/>
            <person name="Beiko R.G."/>
            <person name="Coutinho P."/>
            <person name="Dacks J.B."/>
            <person name="Durnford D.G."/>
            <person name="Fast N.M."/>
            <person name="Green B.R."/>
            <person name="Grisdale C."/>
            <person name="Hempe F."/>
            <person name="Henrissat B."/>
            <person name="Hoppner M.P."/>
            <person name="Ishida K.-I."/>
            <person name="Kim E."/>
            <person name="Koreny L."/>
            <person name="Kroth P.G."/>
            <person name="Liu Y."/>
            <person name="Malik S.-B."/>
            <person name="Maier U.G."/>
            <person name="McRose D."/>
            <person name="Mock T."/>
            <person name="Neilson J.A."/>
            <person name="Onodera N.T."/>
            <person name="Poole A.M."/>
            <person name="Pritham E.J."/>
            <person name="Richards T.A."/>
            <person name="Rocap G."/>
            <person name="Roy S.W."/>
            <person name="Sarai C."/>
            <person name="Schaack S."/>
            <person name="Shirato S."/>
            <person name="Slamovits C.H."/>
            <person name="Spencer D.F."/>
            <person name="Suzuki S."/>
            <person name="Worden A.Z."/>
            <person name="Zauner S."/>
            <person name="Barry K."/>
            <person name="Bell C."/>
            <person name="Bharti A.K."/>
            <person name="Crow J.A."/>
            <person name="Grimwood J."/>
            <person name="Kramer R."/>
            <person name="Lindquist E."/>
            <person name="Lucas S."/>
            <person name="Salamov A."/>
            <person name="McFadden G.I."/>
            <person name="Lane C.E."/>
            <person name="Keeling P.J."/>
            <person name="Gray M.W."/>
            <person name="Grigoriev I.V."/>
            <person name="Archibald J.M."/>
        </authorList>
    </citation>
    <scope>NUCLEOTIDE SEQUENCE</scope>
    <source>
        <strain evidence="9">CCMP2712</strain>
    </source>
</reference>
<feature type="compositionally biased region" description="Polar residues" evidence="5">
    <location>
        <begin position="35"/>
        <end position="45"/>
    </location>
</feature>
<dbReference type="GO" id="GO:0008270">
    <property type="term" value="F:zinc ion binding"/>
    <property type="evidence" value="ECO:0007669"/>
    <property type="project" value="UniProtKB-KW"/>
</dbReference>
<dbReference type="FunFam" id="1.10.1170.10:FF:000002">
    <property type="entry name" value="Baculoviral IAP repeat containing 7"/>
    <property type="match status" value="1"/>
</dbReference>
<dbReference type="SMART" id="SM00184">
    <property type="entry name" value="RING"/>
    <property type="match status" value="1"/>
</dbReference>
<reference evidence="7 9" key="1">
    <citation type="journal article" date="2012" name="Nature">
        <title>Algal genomes reveal evolutionary mosaicism and the fate of nucleomorphs.</title>
        <authorList>
            <consortium name="DOE Joint Genome Institute"/>
            <person name="Curtis B.A."/>
            <person name="Tanifuji G."/>
            <person name="Burki F."/>
            <person name="Gruber A."/>
            <person name="Irimia M."/>
            <person name="Maruyama S."/>
            <person name="Arias M.C."/>
            <person name="Ball S.G."/>
            <person name="Gile G.H."/>
            <person name="Hirakawa Y."/>
            <person name="Hopkins J.F."/>
            <person name="Kuo A."/>
            <person name="Rensing S.A."/>
            <person name="Schmutz J."/>
            <person name="Symeonidi A."/>
            <person name="Elias M."/>
            <person name="Eveleigh R.J."/>
            <person name="Herman E.K."/>
            <person name="Klute M.J."/>
            <person name="Nakayama T."/>
            <person name="Obornik M."/>
            <person name="Reyes-Prieto A."/>
            <person name="Armbrust E.V."/>
            <person name="Aves S.J."/>
            <person name="Beiko R.G."/>
            <person name="Coutinho P."/>
            <person name="Dacks J.B."/>
            <person name="Durnford D.G."/>
            <person name="Fast N.M."/>
            <person name="Green B.R."/>
            <person name="Grisdale C.J."/>
            <person name="Hempel F."/>
            <person name="Henrissat B."/>
            <person name="Hoppner M.P."/>
            <person name="Ishida K."/>
            <person name="Kim E."/>
            <person name="Koreny L."/>
            <person name="Kroth P.G."/>
            <person name="Liu Y."/>
            <person name="Malik S.B."/>
            <person name="Maier U.G."/>
            <person name="McRose D."/>
            <person name="Mock T."/>
            <person name="Neilson J.A."/>
            <person name="Onodera N.T."/>
            <person name="Poole A.M."/>
            <person name="Pritham E.J."/>
            <person name="Richards T.A."/>
            <person name="Rocap G."/>
            <person name="Roy S.W."/>
            <person name="Sarai C."/>
            <person name="Schaack S."/>
            <person name="Shirato S."/>
            <person name="Slamovits C.H."/>
            <person name="Spencer D.F."/>
            <person name="Suzuki S."/>
            <person name="Worden A.Z."/>
            <person name="Zauner S."/>
            <person name="Barry K."/>
            <person name="Bell C."/>
            <person name="Bharti A.K."/>
            <person name="Crow J.A."/>
            <person name="Grimwood J."/>
            <person name="Kramer R."/>
            <person name="Lindquist E."/>
            <person name="Lucas S."/>
            <person name="Salamov A."/>
            <person name="McFadden G.I."/>
            <person name="Lane C.E."/>
            <person name="Keeling P.J."/>
            <person name="Gray M.W."/>
            <person name="Grigoriev I.V."/>
            <person name="Archibald J.M."/>
        </authorList>
    </citation>
    <scope>NUCLEOTIDE SEQUENCE</scope>
    <source>
        <strain evidence="7 9">CCMP2712</strain>
    </source>
</reference>
<sequence length="139" mass="15095">MRYLGDYLAFTSSACFSCGQNQAQAVRRSRVFPEETQQASQSQQPLDDFAPSAPPLEELLDDERGDSVKQEHGSSHRGSNTEEAASGNNQGECVICLEAPSKFALMPCGHLCLCGNCVGTVTRCPLCRKELQGFLAVYT</sequence>
<feature type="region of interest" description="Disordered" evidence="5">
    <location>
        <begin position="29"/>
        <end position="88"/>
    </location>
</feature>
<dbReference type="SUPFAM" id="SSF57850">
    <property type="entry name" value="RING/U-box"/>
    <property type="match status" value="1"/>
</dbReference>
<evidence type="ECO:0000313" key="8">
    <source>
        <dbReference type="EnsemblProtists" id="EKX42359"/>
    </source>
</evidence>
<dbReference type="PANTHER" id="PTHR22696:SF1">
    <property type="entry name" value="E3 UBIQUITIN-PROTEIN LIGASE RNF26"/>
    <property type="match status" value="1"/>
</dbReference>
<dbReference type="EMBL" id="JH993017">
    <property type="protein sequence ID" value="EKX42359.1"/>
    <property type="molecule type" value="Genomic_DNA"/>
</dbReference>
<dbReference type="Gene3D" id="3.30.40.10">
    <property type="entry name" value="Zinc/RING finger domain, C3HC4 (zinc finger)"/>
    <property type="match status" value="1"/>
</dbReference>